<evidence type="ECO:0000313" key="2">
    <source>
        <dbReference type="Proteomes" id="UP000285295"/>
    </source>
</evidence>
<dbReference type="SUPFAM" id="SSF143430">
    <property type="entry name" value="TTP0101/SSO1404-like"/>
    <property type="match status" value="1"/>
</dbReference>
<gene>
    <name evidence="1" type="ORF">D2T31_11935</name>
</gene>
<organism evidence="1 2">
    <name type="scientific">Paenirhodobacter populi</name>
    <dbReference type="NCBI Taxonomy" id="2306993"/>
    <lineage>
        <taxon>Bacteria</taxon>
        <taxon>Pseudomonadati</taxon>
        <taxon>Pseudomonadota</taxon>
        <taxon>Alphaproteobacteria</taxon>
        <taxon>Rhodobacterales</taxon>
        <taxon>Rhodobacter group</taxon>
        <taxon>Paenirhodobacter</taxon>
    </lineage>
</organism>
<dbReference type="RefSeq" id="WP_128237535.1">
    <property type="nucleotide sequence ID" value="NZ_SAUX01000013.1"/>
</dbReference>
<dbReference type="AlphaFoldDB" id="A0A443K7W0"/>
<evidence type="ECO:0000313" key="1">
    <source>
        <dbReference type="EMBL" id="RWR28816.1"/>
    </source>
</evidence>
<accession>A0A443K7W0</accession>
<name>A0A443K7W0_9RHOB</name>
<dbReference type="OrthoDB" id="2656750at2"/>
<comment type="caution">
    <text evidence="1">The sequence shown here is derived from an EMBL/GenBank/DDBJ whole genome shotgun (WGS) entry which is preliminary data.</text>
</comment>
<protein>
    <submittedName>
        <fullName evidence="1">Uncharacterized protein</fullName>
    </submittedName>
</protein>
<proteinExistence type="predicted"/>
<reference evidence="1 2" key="2">
    <citation type="submission" date="2019-01" db="EMBL/GenBank/DDBJ databases">
        <authorList>
            <person name="Li Y."/>
        </authorList>
    </citation>
    <scope>NUCLEOTIDE SEQUENCE [LARGE SCALE GENOMIC DNA]</scope>
    <source>
        <strain evidence="1 2">D19-10-3-21</strain>
    </source>
</reference>
<dbReference type="EMBL" id="SAUX01000013">
    <property type="protein sequence ID" value="RWR28816.1"/>
    <property type="molecule type" value="Genomic_DNA"/>
</dbReference>
<sequence>MASYLITYDLNREVRRPKIVDAIREFGTWAKLSESSYAIVTWKTADQVYDDFKQYLDNNDSFYVISLRQPLAGQGDAKVNEWLQNQILW</sequence>
<dbReference type="Proteomes" id="UP000285295">
    <property type="component" value="Unassembled WGS sequence"/>
</dbReference>
<reference evidence="1 2" key="1">
    <citation type="submission" date="2019-01" db="EMBL/GenBank/DDBJ databases">
        <title>Sinorhodobacter populi sp. nov. isolated from the symptomatic bark tissue of Populus euramericana canker.</title>
        <authorList>
            <person name="Xu G."/>
        </authorList>
    </citation>
    <scope>NUCLEOTIDE SEQUENCE [LARGE SCALE GENOMIC DNA]</scope>
    <source>
        <strain evidence="1 2">D19-10-3-21</strain>
    </source>
</reference>